<comment type="subcellular location">
    <subcellularLocation>
        <location evidence="1">Cytoplasm</location>
        <location evidence="1">Cytoskeleton</location>
    </subcellularLocation>
</comment>
<feature type="region of interest" description="Disordered" evidence="5">
    <location>
        <begin position="25"/>
        <end position="59"/>
    </location>
</feature>
<dbReference type="InterPro" id="IPR057428">
    <property type="entry name" value="EFHB_EF-hand_C"/>
</dbReference>
<dbReference type="PANTHER" id="PTHR12086:SF12">
    <property type="entry name" value="EF-HAND DOMAIN-CONTAINING FAMILY MEMBER B"/>
    <property type="match status" value="1"/>
</dbReference>
<name>A0A8C5T871_9PASS</name>
<evidence type="ECO:0000256" key="2">
    <source>
        <dbReference type="ARBA" id="ARBA00022490"/>
    </source>
</evidence>
<keyword evidence="8" id="KW-1185">Reference proteome</keyword>
<reference evidence="7" key="1">
    <citation type="submission" date="2025-08" db="UniProtKB">
        <authorList>
            <consortium name="Ensembl"/>
        </authorList>
    </citation>
    <scope>IDENTIFICATION</scope>
</reference>
<evidence type="ECO:0000259" key="6">
    <source>
        <dbReference type="Pfam" id="PF25325"/>
    </source>
</evidence>
<keyword evidence="4" id="KW-0206">Cytoskeleton</keyword>
<protein>
    <recommendedName>
        <fullName evidence="6">EFHB C-terminal EF-hand domain-containing protein</fullName>
    </recommendedName>
</protein>
<keyword evidence="3" id="KW-0677">Repeat</keyword>
<evidence type="ECO:0000313" key="8">
    <source>
        <dbReference type="Proteomes" id="UP000694560"/>
    </source>
</evidence>
<evidence type="ECO:0000256" key="4">
    <source>
        <dbReference type="ARBA" id="ARBA00023212"/>
    </source>
</evidence>
<dbReference type="Pfam" id="PF25325">
    <property type="entry name" value="EF-hand_EFHB_C"/>
    <property type="match status" value="1"/>
</dbReference>
<reference evidence="7" key="2">
    <citation type="submission" date="2025-09" db="UniProtKB">
        <authorList>
            <consortium name="Ensembl"/>
        </authorList>
    </citation>
    <scope>IDENTIFICATION</scope>
</reference>
<organism evidence="7 8">
    <name type="scientific">Malurus cyaneus samueli</name>
    <dbReference type="NCBI Taxonomy" id="2593467"/>
    <lineage>
        <taxon>Eukaryota</taxon>
        <taxon>Metazoa</taxon>
        <taxon>Chordata</taxon>
        <taxon>Craniata</taxon>
        <taxon>Vertebrata</taxon>
        <taxon>Euteleostomi</taxon>
        <taxon>Archelosauria</taxon>
        <taxon>Archosauria</taxon>
        <taxon>Dinosauria</taxon>
        <taxon>Saurischia</taxon>
        <taxon>Theropoda</taxon>
        <taxon>Coelurosauria</taxon>
        <taxon>Aves</taxon>
        <taxon>Neognathae</taxon>
        <taxon>Neoaves</taxon>
        <taxon>Telluraves</taxon>
        <taxon>Australaves</taxon>
        <taxon>Passeriformes</taxon>
        <taxon>Meliphagoidea</taxon>
        <taxon>Maluridae</taxon>
        <taxon>Malurus</taxon>
    </lineage>
</organism>
<feature type="compositionally biased region" description="Basic and acidic residues" evidence="5">
    <location>
        <begin position="26"/>
        <end position="52"/>
    </location>
</feature>
<dbReference type="AlphaFoldDB" id="A0A8C5T871"/>
<dbReference type="OrthoDB" id="2096280at2759"/>
<evidence type="ECO:0000256" key="5">
    <source>
        <dbReference type="SAM" id="MobiDB-lite"/>
    </source>
</evidence>
<feature type="domain" description="EFHB C-terminal EF-hand" evidence="6">
    <location>
        <begin position="119"/>
        <end position="193"/>
    </location>
</feature>
<proteinExistence type="predicted"/>
<evidence type="ECO:0000256" key="1">
    <source>
        <dbReference type="ARBA" id="ARBA00004245"/>
    </source>
</evidence>
<dbReference type="PANTHER" id="PTHR12086">
    <property type="entry name" value="EF-HAND DOMAIN C-TERMINAL CONTAINING PROTEIN"/>
    <property type="match status" value="1"/>
</dbReference>
<sequence length="198" mass="22726">MGVKEFEEKIIRKGRWKNLDAYLPEDTTKDDEPLVKQEHLRLKEPGSSEKTPKPLPRSTGRIYENYQTTSSQYSAAVDGIPGSCYPLCGIPSIRSDIPAPRVRRLSDTTNYGDQGTGFAVLFPSVFGQRGVYERDLLKKRPKAEIKEVLHNIGMNVADERFEELWKQVCSKHEIKELCDCEESIWNILNMIHESHIKF</sequence>
<evidence type="ECO:0000256" key="3">
    <source>
        <dbReference type="ARBA" id="ARBA00022737"/>
    </source>
</evidence>
<dbReference type="InterPro" id="IPR040193">
    <property type="entry name" value="EFHC1/EFHC2/EFHB"/>
</dbReference>
<dbReference type="Proteomes" id="UP000694560">
    <property type="component" value="Unplaced"/>
</dbReference>
<dbReference type="GO" id="GO:0005856">
    <property type="term" value="C:cytoskeleton"/>
    <property type="evidence" value="ECO:0007669"/>
    <property type="project" value="UniProtKB-SubCell"/>
</dbReference>
<evidence type="ECO:0000313" key="7">
    <source>
        <dbReference type="Ensembl" id="ENSMCSP00000003076.1"/>
    </source>
</evidence>
<accession>A0A8C5T871</accession>
<dbReference type="Ensembl" id="ENSMCST00000003143.1">
    <property type="protein sequence ID" value="ENSMCSP00000003076.1"/>
    <property type="gene ID" value="ENSMCSG00000002236.1"/>
</dbReference>
<keyword evidence="2" id="KW-0963">Cytoplasm</keyword>